<keyword evidence="7" id="KW-0472">Membrane</keyword>
<reference evidence="9" key="1">
    <citation type="submission" date="2025-08" db="UniProtKB">
        <authorList>
            <consortium name="Ensembl"/>
        </authorList>
    </citation>
    <scope>IDENTIFICATION</scope>
</reference>
<keyword evidence="3 5" id="KW-0697">Rotamase</keyword>
<keyword evidence="10" id="KW-1185">Reference proteome</keyword>
<dbReference type="InterPro" id="IPR001179">
    <property type="entry name" value="PPIase_FKBP_dom"/>
</dbReference>
<feature type="compositionally biased region" description="Gly residues" evidence="6">
    <location>
        <begin position="12"/>
        <end position="21"/>
    </location>
</feature>
<dbReference type="InParanoid" id="A0A674GQD8"/>
<accession>A0A674GQD8</accession>
<dbReference type="PANTHER" id="PTHR45779">
    <property type="entry name" value="PEPTIDYLPROLYL ISOMERASE"/>
    <property type="match status" value="1"/>
</dbReference>
<comment type="catalytic activity">
    <reaction evidence="1 5">
        <text>[protein]-peptidylproline (omega=180) = [protein]-peptidylproline (omega=0)</text>
        <dbReference type="Rhea" id="RHEA:16237"/>
        <dbReference type="Rhea" id="RHEA-COMP:10747"/>
        <dbReference type="Rhea" id="RHEA-COMP:10748"/>
        <dbReference type="ChEBI" id="CHEBI:83833"/>
        <dbReference type="ChEBI" id="CHEBI:83834"/>
        <dbReference type="EC" id="5.2.1.8"/>
    </reaction>
</comment>
<dbReference type="PANTHER" id="PTHR45779:SF2">
    <property type="entry name" value="PEPTIDYL-PROLYL CIS-TRANS ISOMERASE FKBP11"/>
    <property type="match status" value="1"/>
</dbReference>
<keyword evidence="4 5" id="KW-0413">Isomerase</keyword>
<evidence type="ECO:0000256" key="7">
    <source>
        <dbReference type="SAM" id="Phobius"/>
    </source>
</evidence>
<name>A0A674GQD8_TAEGU</name>
<dbReference type="GeneTree" id="ENSGT00940000159521"/>
<feature type="domain" description="PPIase FKBP-type" evidence="8">
    <location>
        <begin position="105"/>
        <end position="192"/>
    </location>
</feature>
<dbReference type="Proteomes" id="UP000007754">
    <property type="component" value="Unplaced"/>
</dbReference>
<dbReference type="Pfam" id="PF00254">
    <property type="entry name" value="FKBP_C"/>
    <property type="match status" value="1"/>
</dbReference>
<evidence type="ECO:0000256" key="4">
    <source>
        <dbReference type="ARBA" id="ARBA00023235"/>
    </source>
</evidence>
<dbReference type="Gene3D" id="3.10.50.40">
    <property type="match status" value="1"/>
</dbReference>
<evidence type="ECO:0000256" key="6">
    <source>
        <dbReference type="SAM" id="MobiDB-lite"/>
    </source>
</evidence>
<feature type="region of interest" description="Disordered" evidence="6">
    <location>
        <begin position="230"/>
        <end position="249"/>
    </location>
</feature>
<dbReference type="AlphaFoldDB" id="A0A674GQD8"/>
<dbReference type="InterPro" id="IPR046357">
    <property type="entry name" value="PPIase_dom_sf"/>
</dbReference>
<keyword evidence="7" id="KW-1133">Transmembrane helix</keyword>
<feature type="region of interest" description="Disordered" evidence="6">
    <location>
        <begin position="1"/>
        <end position="97"/>
    </location>
</feature>
<dbReference type="EC" id="5.2.1.8" evidence="2 5"/>
<evidence type="ECO:0000256" key="5">
    <source>
        <dbReference type="PROSITE-ProRule" id="PRU00277"/>
    </source>
</evidence>
<dbReference type="GO" id="GO:0005783">
    <property type="term" value="C:endoplasmic reticulum"/>
    <property type="evidence" value="ECO:0007669"/>
    <property type="project" value="TreeGrafter"/>
</dbReference>
<organism evidence="9 10">
    <name type="scientific">Taeniopygia guttata</name>
    <name type="common">Zebra finch</name>
    <name type="synonym">Poephila guttata</name>
    <dbReference type="NCBI Taxonomy" id="59729"/>
    <lineage>
        <taxon>Eukaryota</taxon>
        <taxon>Metazoa</taxon>
        <taxon>Chordata</taxon>
        <taxon>Craniata</taxon>
        <taxon>Vertebrata</taxon>
        <taxon>Euteleostomi</taxon>
        <taxon>Archelosauria</taxon>
        <taxon>Archosauria</taxon>
        <taxon>Dinosauria</taxon>
        <taxon>Saurischia</taxon>
        <taxon>Theropoda</taxon>
        <taxon>Coelurosauria</taxon>
        <taxon>Aves</taxon>
        <taxon>Neognathae</taxon>
        <taxon>Neoaves</taxon>
        <taxon>Telluraves</taxon>
        <taxon>Australaves</taxon>
        <taxon>Passeriformes</taxon>
        <taxon>Passeroidea</taxon>
        <taxon>Estrildidae</taxon>
        <taxon>Estrildinae</taxon>
        <taxon>Taeniopygia</taxon>
    </lineage>
</organism>
<gene>
    <name evidence="9" type="primary">FKBP11</name>
</gene>
<dbReference type="GO" id="GO:0003755">
    <property type="term" value="F:peptidyl-prolyl cis-trans isomerase activity"/>
    <property type="evidence" value="ECO:0007669"/>
    <property type="project" value="UniProtKB-KW"/>
</dbReference>
<feature type="transmembrane region" description="Helical" evidence="7">
    <location>
        <begin position="204"/>
        <end position="225"/>
    </location>
</feature>
<dbReference type="Ensembl" id="ENSTGUT00000038548.1">
    <property type="protein sequence ID" value="ENSTGUP00000024625.1"/>
    <property type="gene ID" value="ENSTGUG00000015311.2"/>
</dbReference>
<feature type="compositionally biased region" description="Basic and acidic residues" evidence="6">
    <location>
        <begin position="31"/>
        <end position="49"/>
    </location>
</feature>
<proteinExistence type="predicted"/>
<keyword evidence="7" id="KW-0812">Transmembrane</keyword>
<dbReference type="PROSITE" id="PS50059">
    <property type="entry name" value="FKBP_PPIASE"/>
    <property type="match status" value="1"/>
</dbReference>
<evidence type="ECO:0000313" key="10">
    <source>
        <dbReference type="Proteomes" id="UP000007754"/>
    </source>
</evidence>
<evidence type="ECO:0000256" key="3">
    <source>
        <dbReference type="ARBA" id="ARBA00023110"/>
    </source>
</evidence>
<dbReference type="InterPro" id="IPR044609">
    <property type="entry name" value="FKBP2/11"/>
</dbReference>
<evidence type="ECO:0000256" key="1">
    <source>
        <dbReference type="ARBA" id="ARBA00000971"/>
    </source>
</evidence>
<evidence type="ECO:0000259" key="8">
    <source>
        <dbReference type="PROSITE" id="PS50059"/>
    </source>
</evidence>
<sequence>MVPPGGHRGARPGHGAGGTGRPGLRRWGATGHREDRAAMGGQREDRAVAEDGAAGREFGSRSAPGARWARGLRGPRGEGAPSRFPVSSPLQVPPPEGCTELSAPGDTVHIHYTGTLEDGRIIDSSLSRDPLQVELGKHQVIPGLEQSLLDMCVGEKRRAIIPPHLAYGKRGSPPTIPGDAVLRFEVELVGLSRASYWQKVVNEVVPLLCLGLVPALLGLIGFHLYRKASSPKLSKKKQKEEKRNKAKKK</sequence>
<dbReference type="SUPFAM" id="SSF54534">
    <property type="entry name" value="FKBP-like"/>
    <property type="match status" value="1"/>
</dbReference>
<evidence type="ECO:0000256" key="2">
    <source>
        <dbReference type="ARBA" id="ARBA00013194"/>
    </source>
</evidence>
<evidence type="ECO:0000313" key="9">
    <source>
        <dbReference type="Ensembl" id="ENSTGUP00000024625.1"/>
    </source>
</evidence>
<dbReference type="FunFam" id="3.10.50.40:FF:000006">
    <property type="entry name" value="Peptidyl-prolyl cis-trans isomerase"/>
    <property type="match status" value="1"/>
</dbReference>
<protein>
    <recommendedName>
        <fullName evidence="2 5">peptidylprolyl isomerase</fullName>
        <ecNumber evidence="2 5">5.2.1.8</ecNumber>
    </recommendedName>
</protein>
<reference evidence="9" key="2">
    <citation type="submission" date="2025-09" db="UniProtKB">
        <authorList>
            <consortium name="Ensembl"/>
        </authorList>
    </citation>
    <scope>IDENTIFICATION</scope>
</reference>